<keyword evidence="1 2" id="KW-0238">DNA-binding</keyword>
<dbReference type="PANTHER" id="PTHR30055:SF226">
    <property type="entry name" value="HTH-TYPE TRANSCRIPTIONAL REGULATOR PKSA"/>
    <property type="match status" value="1"/>
</dbReference>
<evidence type="ECO:0000256" key="2">
    <source>
        <dbReference type="PROSITE-ProRule" id="PRU00335"/>
    </source>
</evidence>
<evidence type="ECO:0000256" key="1">
    <source>
        <dbReference type="ARBA" id="ARBA00023125"/>
    </source>
</evidence>
<feature type="DNA-binding region" description="H-T-H motif" evidence="2">
    <location>
        <begin position="28"/>
        <end position="47"/>
    </location>
</feature>
<dbReference type="PANTHER" id="PTHR30055">
    <property type="entry name" value="HTH-TYPE TRANSCRIPTIONAL REGULATOR RUTR"/>
    <property type="match status" value="1"/>
</dbReference>
<organism evidence="4 5">
    <name type="scientific">Pseudomonas kribbensis</name>
    <dbReference type="NCBI Taxonomy" id="1628086"/>
    <lineage>
        <taxon>Bacteria</taxon>
        <taxon>Pseudomonadati</taxon>
        <taxon>Pseudomonadota</taxon>
        <taxon>Gammaproteobacteria</taxon>
        <taxon>Pseudomonadales</taxon>
        <taxon>Pseudomonadaceae</taxon>
        <taxon>Pseudomonas</taxon>
    </lineage>
</organism>
<comment type="caution">
    <text evidence="4">The sequence shown here is derived from an EMBL/GenBank/DDBJ whole genome shotgun (WGS) entry which is preliminary data.</text>
</comment>
<dbReference type="AlphaFoldDB" id="A0A4Y8VF85"/>
<sequence>MKPLSPSAERICVIAITHFAERGYDASSLNDIAVAAGMRKPSLYAHFASKDALFDAAWSMALAGERIYVESCFSETADDETAGKRYTQLLSERYQESPSLRFLLRTAFFPPVELRPIVSAGFEAYLERMSELFSASLVKSYPLLPSVEVAMFKDAYIAVIDSLHVELIYGNSQVFERRLSALWRMLGDSLSLATGEVARG</sequence>
<proteinExistence type="predicted"/>
<name>A0A4Y8VF85_9PSED</name>
<dbReference type="Proteomes" id="UP000297555">
    <property type="component" value="Unassembled WGS sequence"/>
</dbReference>
<dbReference type="Gene3D" id="1.10.10.60">
    <property type="entry name" value="Homeodomain-like"/>
    <property type="match status" value="1"/>
</dbReference>
<gene>
    <name evidence="4" type="ORF">E4J90_14515</name>
</gene>
<evidence type="ECO:0000313" key="4">
    <source>
        <dbReference type="EMBL" id="TFH79885.1"/>
    </source>
</evidence>
<dbReference type="InterPro" id="IPR001647">
    <property type="entry name" value="HTH_TetR"/>
</dbReference>
<dbReference type="GO" id="GO:0000976">
    <property type="term" value="F:transcription cis-regulatory region binding"/>
    <property type="evidence" value="ECO:0007669"/>
    <property type="project" value="TreeGrafter"/>
</dbReference>
<dbReference type="Gene3D" id="1.10.357.10">
    <property type="entry name" value="Tetracycline Repressor, domain 2"/>
    <property type="match status" value="1"/>
</dbReference>
<dbReference type="PROSITE" id="PS50977">
    <property type="entry name" value="HTH_TETR_2"/>
    <property type="match status" value="1"/>
</dbReference>
<protein>
    <submittedName>
        <fullName evidence="4">TetR/AcrR family transcriptional regulator</fullName>
    </submittedName>
</protein>
<dbReference type="GO" id="GO:0003700">
    <property type="term" value="F:DNA-binding transcription factor activity"/>
    <property type="evidence" value="ECO:0007669"/>
    <property type="project" value="TreeGrafter"/>
</dbReference>
<dbReference type="SUPFAM" id="SSF46689">
    <property type="entry name" value="Homeodomain-like"/>
    <property type="match status" value="1"/>
</dbReference>
<dbReference type="PRINTS" id="PR00455">
    <property type="entry name" value="HTHTETR"/>
</dbReference>
<reference evidence="4 5" key="1">
    <citation type="submission" date="2019-03" db="EMBL/GenBank/DDBJ databases">
        <title>Draft genome sequence of humic substances-degrading Pseudomonas kribbensis CHA-19 from forest soil.</title>
        <authorList>
            <person name="Kim D."/>
        </authorList>
    </citation>
    <scope>NUCLEOTIDE SEQUENCE [LARGE SCALE GENOMIC DNA]</scope>
    <source>
        <strain evidence="4 5">CHA-19</strain>
    </source>
</reference>
<dbReference type="InterPro" id="IPR009057">
    <property type="entry name" value="Homeodomain-like_sf"/>
</dbReference>
<dbReference type="InterPro" id="IPR050109">
    <property type="entry name" value="HTH-type_TetR-like_transc_reg"/>
</dbReference>
<dbReference type="Pfam" id="PF00440">
    <property type="entry name" value="TetR_N"/>
    <property type="match status" value="1"/>
</dbReference>
<dbReference type="OrthoDB" id="4541465at2"/>
<dbReference type="RefSeq" id="WP_134826884.1">
    <property type="nucleotide sequence ID" value="NZ_SPDQ01000015.1"/>
</dbReference>
<evidence type="ECO:0000259" key="3">
    <source>
        <dbReference type="PROSITE" id="PS50977"/>
    </source>
</evidence>
<dbReference type="EMBL" id="SPDQ01000015">
    <property type="protein sequence ID" value="TFH79885.1"/>
    <property type="molecule type" value="Genomic_DNA"/>
</dbReference>
<accession>A0A4Y8VF85</accession>
<feature type="domain" description="HTH tetR-type" evidence="3">
    <location>
        <begin position="5"/>
        <end position="65"/>
    </location>
</feature>
<evidence type="ECO:0000313" key="5">
    <source>
        <dbReference type="Proteomes" id="UP000297555"/>
    </source>
</evidence>